<accession>A0A1T5A8Y9</accession>
<dbReference type="RefSeq" id="WP_079588807.1">
    <property type="nucleotide sequence ID" value="NZ_FUYN01000001.1"/>
</dbReference>
<evidence type="ECO:0000256" key="6">
    <source>
        <dbReference type="PIRSR" id="PIRSR600821-52"/>
    </source>
</evidence>
<feature type="binding site" evidence="4 6">
    <location>
        <position position="137"/>
    </location>
    <ligand>
        <name>substrate</name>
    </ligand>
</feature>
<dbReference type="GO" id="GO:0005829">
    <property type="term" value="C:cytosol"/>
    <property type="evidence" value="ECO:0007669"/>
    <property type="project" value="TreeGrafter"/>
</dbReference>
<evidence type="ECO:0000256" key="1">
    <source>
        <dbReference type="ARBA" id="ARBA00001933"/>
    </source>
</evidence>
<comment type="function">
    <text evidence="4">Catalyzes the interconversion of L-alanine and D-alanine. May also act on other amino acids.</text>
</comment>
<dbReference type="SUPFAM" id="SSF51419">
    <property type="entry name" value="PLP-binding barrel"/>
    <property type="match status" value="1"/>
</dbReference>
<feature type="domain" description="Alanine racemase C-terminal" evidence="7">
    <location>
        <begin position="247"/>
        <end position="371"/>
    </location>
</feature>
<dbReference type="SUPFAM" id="SSF50621">
    <property type="entry name" value="Alanine racemase C-terminal domain-like"/>
    <property type="match status" value="1"/>
</dbReference>
<evidence type="ECO:0000259" key="7">
    <source>
        <dbReference type="SMART" id="SM01005"/>
    </source>
</evidence>
<evidence type="ECO:0000256" key="4">
    <source>
        <dbReference type="HAMAP-Rule" id="MF_01201"/>
    </source>
</evidence>
<comment type="similarity">
    <text evidence="4">Belongs to the alanine racemase family.</text>
</comment>
<evidence type="ECO:0000313" key="9">
    <source>
        <dbReference type="Proteomes" id="UP000243406"/>
    </source>
</evidence>
<comment type="catalytic activity">
    <reaction evidence="4">
        <text>L-alanine = D-alanine</text>
        <dbReference type="Rhea" id="RHEA:20249"/>
        <dbReference type="ChEBI" id="CHEBI:57416"/>
        <dbReference type="ChEBI" id="CHEBI:57972"/>
        <dbReference type="EC" id="5.1.1.1"/>
    </reaction>
</comment>
<feature type="modified residue" description="N6-(pyridoxal phosphate)lysine" evidence="4 5">
    <location>
        <position position="39"/>
    </location>
</feature>
<dbReference type="Pfam" id="PF00842">
    <property type="entry name" value="Ala_racemase_C"/>
    <property type="match status" value="1"/>
</dbReference>
<evidence type="ECO:0000256" key="3">
    <source>
        <dbReference type="ARBA" id="ARBA00023235"/>
    </source>
</evidence>
<dbReference type="GO" id="GO:0030170">
    <property type="term" value="F:pyridoxal phosphate binding"/>
    <property type="evidence" value="ECO:0007669"/>
    <property type="project" value="UniProtKB-UniRule"/>
</dbReference>
<keyword evidence="3 4" id="KW-0413">Isomerase</keyword>
<gene>
    <name evidence="8" type="ORF">SAMN02745120_0875</name>
</gene>
<comment type="pathway">
    <text evidence="4">Amino-acid biosynthesis; D-alanine biosynthesis; D-alanine from L-alanine: step 1/1.</text>
</comment>
<comment type="cofactor">
    <cofactor evidence="1 4 5">
        <name>pyridoxal 5'-phosphate</name>
        <dbReference type="ChEBI" id="CHEBI:597326"/>
    </cofactor>
</comment>
<dbReference type="InterPro" id="IPR020622">
    <property type="entry name" value="Ala_racemase_pyridoxalP-BS"/>
</dbReference>
<dbReference type="HAMAP" id="MF_01201">
    <property type="entry name" value="Ala_racemase"/>
    <property type="match status" value="1"/>
</dbReference>
<dbReference type="InterPro" id="IPR029066">
    <property type="entry name" value="PLP-binding_barrel"/>
</dbReference>
<dbReference type="GO" id="GO:0008784">
    <property type="term" value="F:alanine racemase activity"/>
    <property type="evidence" value="ECO:0007669"/>
    <property type="project" value="UniProtKB-UniRule"/>
</dbReference>
<name>A0A1T5A8Y9_9FIRM</name>
<dbReference type="PROSITE" id="PS00395">
    <property type="entry name" value="ALANINE_RACEMASE"/>
    <property type="match status" value="1"/>
</dbReference>
<keyword evidence="9" id="KW-1185">Reference proteome</keyword>
<protein>
    <recommendedName>
        <fullName evidence="4">Alanine racemase</fullName>
        <ecNumber evidence="4">5.1.1.1</ecNumber>
    </recommendedName>
</protein>
<dbReference type="EMBL" id="FUYN01000001">
    <property type="protein sequence ID" value="SKB31385.1"/>
    <property type="molecule type" value="Genomic_DNA"/>
</dbReference>
<dbReference type="Pfam" id="PF01168">
    <property type="entry name" value="Ala_racemase_N"/>
    <property type="match status" value="1"/>
</dbReference>
<dbReference type="PANTHER" id="PTHR30511">
    <property type="entry name" value="ALANINE RACEMASE"/>
    <property type="match status" value="1"/>
</dbReference>
<dbReference type="GO" id="GO:0030632">
    <property type="term" value="P:D-alanine biosynthetic process"/>
    <property type="evidence" value="ECO:0007669"/>
    <property type="project" value="UniProtKB-UniRule"/>
</dbReference>
<dbReference type="CDD" id="cd00430">
    <property type="entry name" value="PLPDE_III_AR"/>
    <property type="match status" value="1"/>
</dbReference>
<dbReference type="Gene3D" id="3.20.20.10">
    <property type="entry name" value="Alanine racemase"/>
    <property type="match status" value="1"/>
</dbReference>
<dbReference type="GO" id="GO:0009252">
    <property type="term" value="P:peptidoglycan biosynthetic process"/>
    <property type="evidence" value="ECO:0007669"/>
    <property type="project" value="TreeGrafter"/>
</dbReference>
<dbReference type="PANTHER" id="PTHR30511:SF0">
    <property type="entry name" value="ALANINE RACEMASE, CATABOLIC-RELATED"/>
    <property type="match status" value="1"/>
</dbReference>
<organism evidence="8 9">
    <name type="scientific">Acetoanaerobium noterae</name>
    <dbReference type="NCBI Taxonomy" id="745369"/>
    <lineage>
        <taxon>Bacteria</taxon>
        <taxon>Bacillati</taxon>
        <taxon>Bacillota</taxon>
        <taxon>Clostridia</taxon>
        <taxon>Peptostreptococcales</taxon>
        <taxon>Filifactoraceae</taxon>
        <taxon>Acetoanaerobium</taxon>
    </lineage>
</organism>
<dbReference type="InterPro" id="IPR000821">
    <property type="entry name" value="Ala_racemase"/>
</dbReference>
<dbReference type="InterPro" id="IPR001608">
    <property type="entry name" value="Ala_racemase_N"/>
</dbReference>
<dbReference type="Proteomes" id="UP000243406">
    <property type="component" value="Unassembled WGS sequence"/>
</dbReference>
<dbReference type="SMART" id="SM01005">
    <property type="entry name" value="Ala_racemase_C"/>
    <property type="match status" value="1"/>
</dbReference>
<dbReference type="NCBIfam" id="TIGR00492">
    <property type="entry name" value="alr"/>
    <property type="match status" value="1"/>
</dbReference>
<dbReference type="InterPro" id="IPR011079">
    <property type="entry name" value="Ala_racemase_C"/>
</dbReference>
<dbReference type="OrthoDB" id="9813814at2"/>
<feature type="active site" description="Proton acceptor; specific for L-alanine" evidence="4">
    <location>
        <position position="268"/>
    </location>
</feature>
<dbReference type="FunFam" id="3.20.20.10:FF:000002">
    <property type="entry name" value="Alanine racemase"/>
    <property type="match status" value="1"/>
</dbReference>
<feature type="binding site" evidence="4 6">
    <location>
        <position position="316"/>
    </location>
    <ligand>
        <name>substrate</name>
    </ligand>
</feature>
<dbReference type="PRINTS" id="PR00992">
    <property type="entry name" value="ALARACEMASE"/>
</dbReference>
<dbReference type="EC" id="5.1.1.1" evidence="4"/>
<dbReference type="AlphaFoldDB" id="A0A1T5A8Y9"/>
<proteinExistence type="inferred from homology"/>
<feature type="active site" description="Proton acceptor; specific for D-alanine" evidence="4">
    <location>
        <position position="39"/>
    </location>
</feature>
<dbReference type="Gene3D" id="2.40.37.10">
    <property type="entry name" value="Lyase, Ornithine Decarboxylase, Chain A, domain 1"/>
    <property type="match status" value="1"/>
</dbReference>
<keyword evidence="2 4" id="KW-0663">Pyridoxal phosphate</keyword>
<dbReference type="InterPro" id="IPR009006">
    <property type="entry name" value="Ala_racemase/Decarboxylase_C"/>
</dbReference>
<evidence type="ECO:0000256" key="2">
    <source>
        <dbReference type="ARBA" id="ARBA00022898"/>
    </source>
</evidence>
<evidence type="ECO:0000313" key="8">
    <source>
        <dbReference type="EMBL" id="SKB31385.1"/>
    </source>
</evidence>
<sequence>MSHTFRPTWAEINLDHVKANYNNIRKLLKPETKFCAVIKANAYGHGAVQYAKVLEKEGADYFAVAVCEEALELRQNSITKPIMCLGYVPEDRFKDMMQNNVDITIYSYEKATLLSQIAKENNLNAKIHIKLDSGMSRLGLQCNNEAVDEILKISTLENLEIVGIFTHFALADDKDLSYTHEQYKNYSFVVNELETKGLKIPIKHVCNSAATMMLPEYHLDMVRPGIILYGHYPSDDVDKSKVKLYPAMALKSTVAHVKKLEEGRGISYGHKYRSKENEIIATIPIGYADGFTRMLSGQADVKLNDKMVPVVGRICMDQCMLSLEEEAKVGDQITIFSDEEGMDIERFAQRLGTINYELLCMVQRRVPRVYKEDGKIIKVQDYLI</sequence>
<evidence type="ECO:0000256" key="5">
    <source>
        <dbReference type="PIRSR" id="PIRSR600821-50"/>
    </source>
</evidence>
<reference evidence="9" key="1">
    <citation type="submission" date="2017-02" db="EMBL/GenBank/DDBJ databases">
        <authorList>
            <person name="Varghese N."/>
            <person name="Submissions S."/>
        </authorList>
    </citation>
    <scope>NUCLEOTIDE SEQUENCE [LARGE SCALE GENOMIC DNA]</scope>
    <source>
        <strain evidence="9">ATCC 35199</strain>
    </source>
</reference>
<dbReference type="UniPathway" id="UPA00042">
    <property type="reaction ID" value="UER00497"/>
</dbReference>